<dbReference type="EMBL" id="FZOD01000018">
    <property type="protein sequence ID" value="SNS88316.1"/>
    <property type="molecule type" value="Genomic_DNA"/>
</dbReference>
<dbReference type="AlphaFoldDB" id="A0A239I380"/>
<organism evidence="1 2">
    <name type="scientific">Streptosporangium subroseum</name>
    <dbReference type="NCBI Taxonomy" id="106412"/>
    <lineage>
        <taxon>Bacteria</taxon>
        <taxon>Bacillati</taxon>
        <taxon>Actinomycetota</taxon>
        <taxon>Actinomycetes</taxon>
        <taxon>Streptosporangiales</taxon>
        <taxon>Streptosporangiaceae</taxon>
        <taxon>Streptosporangium</taxon>
    </lineage>
</organism>
<dbReference type="OrthoDB" id="3387194at2"/>
<keyword evidence="2" id="KW-1185">Reference proteome</keyword>
<name>A0A239I380_9ACTN</name>
<sequence>MIDVISGQKGPEGVGQLETDDLEALSAQELHERAVHYAVHHADFGFLWELLSMIPPAQASSGNEDETANDLSRLSALLSDAMASGQGELGEALRPFYIRYLSKHPEA</sequence>
<protein>
    <submittedName>
        <fullName evidence="1">Uncharacterized protein</fullName>
    </submittedName>
</protein>
<proteinExistence type="predicted"/>
<reference evidence="1 2" key="1">
    <citation type="submission" date="2017-06" db="EMBL/GenBank/DDBJ databases">
        <authorList>
            <person name="Kim H.J."/>
            <person name="Triplett B.A."/>
        </authorList>
    </citation>
    <scope>NUCLEOTIDE SEQUENCE [LARGE SCALE GENOMIC DNA]</scope>
    <source>
        <strain evidence="1 2">CGMCC 4.2132</strain>
    </source>
</reference>
<dbReference type="Proteomes" id="UP000198282">
    <property type="component" value="Unassembled WGS sequence"/>
</dbReference>
<gene>
    <name evidence="1" type="ORF">SAMN05216276_1018107</name>
</gene>
<accession>A0A239I380</accession>
<evidence type="ECO:0000313" key="1">
    <source>
        <dbReference type="EMBL" id="SNS88316.1"/>
    </source>
</evidence>
<evidence type="ECO:0000313" key="2">
    <source>
        <dbReference type="Proteomes" id="UP000198282"/>
    </source>
</evidence>